<name>A0A665X8F4_ECHNA</name>
<protein>
    <submittedName>
        <fullName evidence="2">Uncharacterized protein</fullName>
    </submittedName>
</protein>
<dbReference type="Ensembl" id="ENSENLT00000053917.1">
    <property type="protein sequence ID" value="ENSENLP00000052648.1"/>
    <property type="gene ID" value="ENSENLG00000022010.1"/>
</dbReference>
<reference evidence="2" key="3">
    <citation type="submission" date="2025-09" db="UniProtKB">
        <authorList>
            <consortium name="Ensembl"/>
        </authorList>
    </citation>
    <scope>IDENTIFICATION</scope>
</reference>
<evidence type="ECO:0000256" key="1">
    <source>
        <dbReference type="SAM" id="MobiDB-lite"/>
    </source>
</evidence>
<proteinExistence type="predicted"/>
<reference evidence="2" key="1">
    <citation type="submission" date="2021-04" db="EMBL/GenBank/DDBJ databases">
        <authorList>
            <consortium name="Wellcome Sanger Institute Data Sharing"/>
        </authorList>
    </citation>
    <scope>NUCLEOTIDE SEQUENCE [LARGE SCALE GENOMIC DNA]</scope>
</reference>
<feature type="region of interest" description="Disordered" evidence="1">
    <location>
        <begin position="1"/>
        <end position="27"/>
    </location>
</feature>
<dbReference type="InParanoid" id="A0A665X8F4"/>
<reference evidence="2" key="2">
    <citation type="submission" date="2025-08" db="UniProtKB">
        <authorList>
            <consortium name="Ensembl"/>
        </authorList>
    </citation>
    <scope>IDENTIFICATION</scope>
</reference>
<sequence length="85" mass="8894">VLPTAGTKGPQRVKSTQSIPPLACFPGTEGTFEQGRETVRYSGQTQDGLLNLSQPKENSIGRDVQPQIGFARFTGASAGSGGETK</sequence>
<evidence type="ECO:0000313" key="2">
    <source>
        <dbReference type="Ensembl" id="ENSENLP00000052648.1"/>
    </source>
</evidence>
<dbReference type="Proteomes" id="UP000472264">
    <property type="component" value="Chromosome 5"/>
</dbReference>
<evidence type="ECO:0000313" key="3">
    <source>
        <dbReference type="Proteomes" id="UP000472264"/>
    </source>
</evidence>
<accession>A0A665X8F4</accession>
<organism evidence="2 3">
    <name type="scientific">Echeneis naucrates</name>
    <name type="common">Live sharksucker</name>
    <dbReference type="NCBI Taxonomy" id="173247"/>
    <lineage>
        <taxon>Eukaryota</taxon>
        <taxon>Metazoa</taxon>
        <taxon>Chordata</taxon>
        <taxon>Craniata</taxon>
        <taxon>Vertebrata</taxon>
        <taxon>Euteleostomi</taxon>
        <taxon>Actinopterygii</taxon>
        <taxon>Neopterygii</taxon>
        <taxon>Teleostei</taxon>
        <taxon>Neoteleostei</taxon>
        <taxon>Acanthomorphata</taxon>
        <taxon>Carangaria</taxon>
        <taxon>Carangiformes</taxon>
        <taxon>Echeneidae</taxon>
        <taxon>Echeneis</taxon>
    </lineage>
</organism>
<keyword evidence="3" id="KW-1185">Reference proteome</keyword>
<dbReference type="AlphaFoldDB" id="A0A665X8F4"/>